<dbReference type="EC" id="1.1.1.132" evidence="2"/>
<dbReference type="InterPro" id="IPR036291">
    <property type="entry name" value="NAD(P)-bd_dom_sf"/>
</dbReference>
<gene>
    <name evidence="2" type="primary">algD</name>
    <name evidence="2" type="ORF">NCTC9128_03980</name>
</gene>
<dbReference type="Gene3D" id="3.40.50.720">
    <property type="entry name" value="NAD(P)-binding Rossmann-like Domain"/>
    <property type="match status" value="1"/>
</dbReference>
<organism evidence="2 3">
    <name type="scientific">Klebsiella pneumoniae</name>
    <dbReference type="NCBI Taxonomy" id="573"/>
    <lineage>
        <taxon>Bacteria</taxon>
        <taxon>Pseudomonadati</taxon>
        <taxon>Pseudomonadota</taxon>
        <taxon>Gammaproteobacteria</taxon>
        <taxon>Enterobacterales</taxon>
        <taxon>Enterobacteriaceae</taxon>
        <taxon>Klebsiella/Raoultella group</taxon>
        <taxon>Klebsiella</taxon>
        <taxon>Klebsiella pneumoniae complex</taxon>
    </lineage>
</organism>
<dbReference type="InterPro" id="IPR017476">
    <property type="entry name" value="UDP-Glc/GDP-Man"/>
</dbReference>
<dbReference type="GO" id="GO:0016628">
    <property type="term" value="F:oxidoreductase activity, acting on the CH-CH group of donors, NAD or NADP as acceptor"/>
    <property type="evidence" value="ECO:0007669"/>
    <property type="project" value="InterPro"/>
</dbReference>
<evidence type="ECO:0000313" key="2">
    <source>
        <dbReference type="EMBL" id="SQC15989.1"/>
    </source>
</evidence>
<dbReference type="PANTHER" id="PTHR43491:SF1">
    <property type="entry name" value="UDP-N-ACETYL-D-MANNOSAMINE DEHYDROGENASE"/>
    <property type="match status" value="1"/>
</dbReference>
<dbReference type="GO" id="GO:0051287">
    <property type="term" value="F:NAD binding"/>
    <property type="evidence" value="ECO:0007669"/>
    <property type="project" value="InterPro"/>
</dbReference>
<dbReference type="Pfam" id="PF03721">
    <property type="entry name" value="UDPG_MGDP_dh_N"/>
    <property type="match status" value="1"/>
</dbReference>
<feature type="domain" description="UDP-glucose/GDP-mannose dehydrogenase N-terminal" evidence="1">
    <location>
        <begin position="5"/>
        <end position="103"/>
    </location>
</feature>
<keyword evidence="2" id="KW-0560">Oxidoreductase</keyword>
<name>A0A2X3EUI9_KLEPN</name>
<accession>A0A2X3EUI9</accession>
<dbReference type="GO" id="GO:0000271">
    <property type="term" value="P:polysaccharide biosynthetic process"/>
    <property type="evidence" value="ECO:0007669"/>
    <property type="project" value="InterPro"/>
</dbReference>
<dbReference type="AlphaFoldDB" id="A0A2X3EUI9"/>
<dbReference type="GO" id="GO:0047919">
    <property type="term" value="F:GDP-mannose 6-dehydrogenase activity"/>
    <property type="evidence" value="ECO:0007669"/>
    <property type="project" value="UniProtKB-EC"/>
</dbReference>
<dbReference type="Proteomes" id="UP000251088">
    <property type="component" value="Unassembled WGS sequence"/>
</dbReference>
<evidence type="ECO:0000259" key="1">
    <source>
        <dbReference type="Pfam" id="PF03721"/>
    </source>
</evidence>
<dbReference type="PIRSF" id="PIRSF500136">
    <property type="entry name" value="UDP_ManNAc_DH"/>
    <property type="match status" value="1"/>
</dbReference>
<sequence>MSFSTISVIGLGYIGLPTAAAFASRQKRVVGVDVNQHAVETINRGEIHIVEPDLASVVKTAVEQGYLSATTTPVEADAYLIAVPTPFKDRHEPDMVFVESAAKIYCADVKERLAGDPRVHFAGRVDRTDGRVAGGDAPGS</sequence>
<reference evidence="2 3" key="1">
    <citation type="submission" date="2018-06" db="EMBL/GenBank/DDBJ databases">
        <authorList>
            <consortium name="Pathogen Informatics"/>
            <person name="Doyle S."/>
        </authorList>
    </citation>
    <scope>NUCLEOTIDE SEQUENCE [LARGE SCALE GENOMIC DNA]</scope>
    <source>
        <strain evidence="2 3">NCTC9128</strain>
    </source>
</reference>
<dbReference type="PANTHER" id="PTHR43491">
    <property type="entry name" value="UDP-N-ACETYL-D-MANNOSAMINE DEHYDROGENASE"/>
    <property type="match status" value="1"/>
</dbReference>
<evidence type="ECO:0000313" key="3">
    <source>
        <dbReference type="Proteomes" id="UP000251088"/>
    </source>
</evidence>
<dbReference type="SUPFAM" id="SSF51735">
    <property type="entry name" value="NAD(P)-binding Rossmann-fold domains"/>
    <property type="match status" value="1"/>
</dbReference>
<dbReference type="EMBL" id="UAWN01000012">
    <property type="protein sequence ID" value="SQC15989.1"/>
    <property type="molecule type" value="Genomic_DNA"/>
</dbReference>
<dbReference type="InterPro" id="IPR028359">
    <property type="entry name" value="UDP_ManNAc/GlcNAc_DH"/>
</dbReference>
<proteinExistence type="predicted"/>
<dbReference type="InterPro" id="IPR001732">
    <property type="entry name" value="UDP-Glc/GDP-Man_DH_N"/>
</dbReference>
<dbReference type="PIRSF" id="PIRSF000124">
    <property type="entry name" value="UDPglc_GDPman_dh"/>
    <property type="match status" value="1"/>
</dbReference>
<protein>
    <submittedName>
        <fullName evidence="2">UDP-glucose dehydrogenase</fullName>
        <ecNumber evidence="2">1.1.1.132</ecNumber>
    </submittedName>
</protein>